<dbReference type="AlphaFoldDB" id="A0A975GHI9"/>
<dbReference type="PIRSF" id="PIRSF006421">
    <property type="entry name" value="UCP006421"/>
    <property type="match status" value="1"/>
</dbReference>
<evidence type="ECO:0000313" key="2">
    <source>
        <dbReference type="Proteomes" id="UP000663720"/>
    </source>
</evidence>
<proteinExistence type="predicted"/>
<keyword evidence="2" id="KW-1185">Reference proteome</keyword>
<gene>
    <name evidence="1" type="ORF">dnl_38580</name>
</gene>
<accession>A0A975GHI9</accession>
<sequence>MYEERSYRKLIDKGRREFFKITVKETDLYIHARPCLKETVKELILQYRGYIEAYICQYPEFAAALNPWHLPGPAHKIIRDMADAGIKAGVGPMAAVAGVMSEYVGQELLKYSREVIVENGGDIFIKTSTPVTTAIYAGTSRLSMKIGLKIDSTQKPVSICTSSGTIGHSLSFGKADAICVISDICAIADAAATSIGNHVKTKSDIQKSIEFGKKIQGVRGIVIIMGDNIGAWGDVELVPV</sequence>
<dbReference type="RefSeq" id="WP_207687544.1">
    <property type="nucleotide sequence ID" value="NZ_CP061799.1"/>
</dbReference>
<dbReference type="InterPro" id="IPR007183">
    <property type="entry name" value="UPF0280"/>
</dbReference>
<dbReference type="Gene3D" id="3.10.520.10">
    <property type="entry name" value="ApbE-like domains"/>
    <property type="match status" value="1"/>
</dbReference>
<name>A0A975GHI9_9BACT</name>
<dbReference type="EMBL" id="CP061799">
    <property type="protein sequence ID" value="QTA81521.1"/>
    <property type="molecule type" value="Genomic_DNA"/>
</dbReference>
<dbReference type="KEGG" id="dli:dnl_38580"/>
<dbReference type="NCBIfam" id="NF003323">
    <property type="entry name" value="PRK04334.1-3"/>
    <property type="match status" value="1"/>
</dbReference>
<dbReference type="Proteomes" id="UP000663720">
    <property type="component" value="Chromosome"/>
</dbReference>
<protein>
    <submittedName>
        <fullName evidence="1">UPF0280</fullName>
    </submittedName>
</protein>
<reference evidence="1" key="1">
    <citation type="journal article" date="2021" name="Microb. Physiol.">
        <title>Proteogenomic Insights into the Physiology of Marine, Sulfate-Reducing, Filamentous Desulfonema limicola and Desulfonema magnum.</title>
        <authorList>
            <person name="Schnaars V."/>
            <person name="Wohlbrand L."/>
            <person name="Scheve S."/>
            <person name="Hinrichs C."/>
            <person name="Reinhardt R."/>
            <person name="Rabus R."/>
        </authorList>
    </citation>
    <scope>NUCLEOTIDE SEQUENCE</scope>
    <source>
        <strain evidence="1">5ac10</strain>
    </source>
</reference>
<evidence type="ECO:0000313" key="1">
    <source>
        <dbReference type="EMBL" id="QTA81521.1"/>
    </source>
</evidence>
<organism evidence="1 2">
    <name type="scientific">Desulfonema limicola</name>
    <dbReference type="NCBI Taxonomy" id="45656"/>
    <lineage>
        <taxon>Bacteria</taxon>
        <taxon>Pseudomonadati</taxon>
        <taxon>Thermodesulfobacteriota</taxon>
        <taxon>Desulfobacteria</taxon>
        <taxon>Desulfobacterales</taxon>
        <taxon>Desulfococcaceae</taxon>
        <taxon>Desulfonema</taxon>
    </lineage>
</organism>
<dbReference type="SUPFAM" id="SSF143631">
    <property type="entry name" value="ApbE-like"/>
    <property type="match status" value="1"/>
</dbReference>
<dbReference type="InterPro" id="IPR003374">
    <property type="entry name" value="ApbE-like_sf"/>
</dbReference>